<dbReference type="Proteomes" id="UP000093928">
    <property type="component" value="Unassembled WGS sequence"/>
</dbReference>
<proteinExistence type="predicted"/>
<dbReference type="RefSeq" id="WP_065143752.1">
    <property type="nucleotide sequence ID" value="NZ_LZLS01000086.1"/>
</dbReference>
<dbReference type="OrthoDB" id="4640795at2"/>
<feature type="region of interest" description="Disordered" evidence="1">
    <location>
        <begin position="98"/>
        <end position="141"/>
    </location>
</feature>
<organism evidence="2 3">
    <name type="scientific">Mycobacterium asiaticum</name>
    <dbReference type="NCBI Taxonomy" id="1790"/>
    <lineage>
        <taxon>Bacteria</taxon>
        <taxon>Bacillati</taxon>
        <taxon>Actinomycetota</taxon>
        <taxon>Actinomycetes</taxon>
        <taxon>Mycobacteriales</taxon>
        <taxon>Mycobacteriaceae</taxon>
        <taxon>Mycobacterium</taxon>
    </lineage>
</organism>
<feature type="region of interest" description="Disordered" evidence="1">
    <location>
        <begin position="172"/>
        <end position="204"/>
    </location>
</feature>
<evidence type="ECO:0000256" key="1">
    <source>
        <dbReference type="SAM" id="MobiDB-lite"/>
    </source>
</evidence>
<gene>
    <name evidence="2" type="ORF">A5634_21570</name>
</gene>
<dbReference type="AlphaFoldDB" id="A0A1A3P5S9"/>
<comment type="caution">
    <text evidence="2">The sequence shown here is derived from an EMBL/GenBank/DDBJ whole genome shotgun (WGS) entry which is preliminary data.</text>
</comment>
<sequence>MSPEGTFVRAWLESIHRLGNGGGHGQTLLADGYPGFIRAFNNVRDYTSAGSGGPLIPGTTLVGTEYQEIVSFRRDGNQFTAAVCTYSSVVAIKRGDEFTTSGTSPSYHGESLSFGPDPALAPTDQRVPKANQQGPAAAPTDNVFGTWIATHYTHGVDESGIDLNAPCNKLAPGTPPDWPNGRYVTSTPPPVLPPSPGWPEGGSA</sequence>
<name>A0A1A3P5S9_MYCAS</name>
<reference evidence="2 3" key="1">
    <citation type="submission" date="2016-06" db="EMBL/GenBank/DDBJ databases">
        <authorList>
            <person name="Kjaerup R.B."/>
            <person name="Dalgaard T.S."/>
            <person name="Juul-Madsen H.R."/>
        </authorList>
    </citation>
    <scope>NUCLEOTIDE SEQUENCE [LARGE SCALE GENOMIC DNA]</scope>
    <source>
        <strain evidence="2 3">1165133.8</strain>
    </source>
</reference>
<feature type="compositionally biased region" description="Pro residues" evidence="1">
    <location>
        <begin position="187"/>
        <end position="197"/>
    </location>
</feature>
<dbReference type="EMBL" id="LZLS01000086">
    <property type="protein sequence ID" value="OBK27942.1"/>
    <property type="molecule type" value="Genomic_DNA"/>
</dbReference>
<accession>A0A1A3P5S9</accession>
<protein>
    <submittedName>
        <fullName evidence="2">Uncharacterized protein</fullName>
    </submittedName>
</protein>
<evidence type="ECO:0000313" key="3">
    <source>
        <dbReference type="Proteomes" id="UP000093928"/>
    </source>
</evidence>
<evidence type="ECO:0000313" key="2">
    <source>
        <dbReference type="EMBL" id="OBK27942.1"/>
    </source>
</evidence>